<comment type="similarity">
    <text evidence="1 12 13">Belongs to the ATPase B chain family.</text>
</comment>
<keyword evidence="7 12" id="KW-0406">Ion transport</keyword>
<dbReference type="HAMAP" id="MF_01398">
    <property type="entry name" value="ATP_synth_b_bprime"/>
    <property type="match status" value="1"/>
</dbReference>
<keyword evidence="3 12" id="KW-0138">CF(0)</keyword>
<evidence type="ECO:0000256" key="8">
    <source>
        <dbReference type="ARBA" id="ARBA00023136"/>
    </source>
</evidence>
<evidence type="ECO:0000256" key="1">
    <source>
        <dbReference type="ARBA" id="ARBA00005513"/>
    </source>
</evidence>
<dbReference type="RefSeq" id="WP_250859119.1">
    <property type="nucleotide sequence ID" value="NZ_JAGSOJ010000002.1"/>
</dbReference>
<keyword evidence="6 12" id="KW-1133">Transmembrane helix</keyword>
<dbReference type="GO" id="GO:0005886">
    <property type="term" value="C:plasma membrane"/>
    <property type="evidence" value="ECO:0007669"/>
    <property type="project" value="UniProtKB-SubCell"/>
</dbReference>
<dbReference type="PANTHER" id="PTHR33445">
    <property type="entry name" value="ATP SYNTHASE SUBUNIT B', CHLOROPLASTIC"/>
    <property type="match status" value="1"/>
</dbReference>
<feature type="coiled-coil region" evidence="14">
    <location>
        <begin position="83"/>
        <end position="117"/>
    </location>
</feature>
<comment type="caution">
    <text evidence="15">The sequence shown here is derived from an EMBL/GenBank/DDBJ whole genome shotgun (WGS) entry which is preliminary data.</text>
</comment>
<dbReference type="CDD" id="cd06503">
    <property type="entry name" value="ATP-synt_Fo_b"/>
    <property type="match status" value="1"/>
</dbReference>
<evidence type="ECO:0000256" key="7">
    <source>
        <dbReference type="ARBA" id="ARBA00023065"/>
    </source>
</evidence>
<gene>
    <name evidence="12" type="primary">atpF</name>
    <name evidence="15" type="ORF">KDK92_09995</name>
</gene>
<protein>
    <recommendedName>
        <fullName evidence="12">ATP synthase subunit b</fullName>
    </recommendedName>
    <alternativeName>
        <fullName evidence="12">ATP synthase F(0) sector subunit b</fullName>
    </alternativeName>
    <alternativeName>
        <fullName evidence="12">ATPase subunit I</fullName>
    </alternativeName>
    <alternativeName>
        <fullName evidence="12">F-type ATPase subunit b</fullName>
        <shortName evidence="12">F-ATPase subunit b</shortName>
    </alternativeName>
</protein>
<dbReference type="GO" id="GO:0046933">
    <property type="term" value="F:proton-transporting ATP synthase activity, rotational mechanism"/>
    <property type="evidence" value="ECO:0007669"/>
    <property type="project" value="UniProtKB-UniRule"/>
</dbReference>
<dbReference type="PANTHER" id="PTHR33445:SF2">
    <property type="entry name" value="ATP SYNTHASE SUBUNIT B', CHLOROPLASTIC"/>
    <property type="match status" value="1"/>
</dbReference>
<dbReference type="GO" id="GO:0012505">
    <property type="term" value="C:endomembrane system"/>
    <property type="evidence" value="ECO:0007669"/>
    <property type="project" value="UniProtKB-SubCell"/>
</dbReference>
<keyword evidence="9 12" id="KW-0066">ATP synthesis</keyword>
<dbReference type="InterPro" id="IPR028987">
    <property type="entry name" value="ATP_synth_B-like_membr_sf"/>
</dbReference>
<comment type="subunit">
    <text evidence="12">F-type ATPases have 2 components, F(1) - the catalytic core - and F(0) - the membrane proton channel. F(1) has five subunits: alpha(3), beta(3), gamma(1), delta(1), epsilon(1). F(0) has three main subunits: a(1), b(2) and c(10-14). The alpha and beta chains form an alternating ring which encloses part of the gamma chain. F(1) is attached to F(0) by a central stalk formed by the gamma and epsilon chains, while a peripheral stalk is formed by the delta and b chains.</text>
</comment>
<keyword evidence="12" id="KW-1003">Cell membrane</keyword>
<evidence type="ECO:0000256" key="13">
    <source>
        <dbReference type="RuleBase" id="RU003848"/>
    </source>
</evidence>
<feature type="transmembrane region" description="Helical" evidence="12">
    <location>
        <begin position="6"/>
        <end position="28"/>
    </location>
</feature>
<evidence type="ECO:0000256" key="3">
    <source>
        <dbReference type="ARBA" id="ARBA00022547"/>
    </source>
</evidence>
<evidence type="ECO:0000256" key="2">
    <source>
        <dbReference type="ARBA" id="ARBA00022448"/>
    </source>
</evidence>
<evidence type="ECO:0000256" key="6">
    <source>
        <dbReference type="ARBA" id="ARBA00022989"/>
    </source>
</evidence>
<accession>A0A9J6P0L7</accession>
<reference evidence="15" key="2">
    <citation type="submission" date="2021-04" db="EMBL/GenBank/DDBJ databases">
        <authorList>
            <person name="Dong X."/>
        </authorList>
    </citation>
    <scope>NUCLEOTIDE SEQUENCE</scope>
    <source>
        <strain evidence="15">ZWT</strain>
    </source>
</reference>
<evidence type="ECO:0000256" key="12">
    <source>
        <dbReference type="HAMAP-Rule" id="MF_01398"/>
    </source>
</evidence>
<keyword evidence="8 12" id="KW-0472">Membrane</keyword>
<sequence>MIEINLKVIAISLVNFIILLFVLNKIFFSKLIIFLDNRKEEIRGSFEKIDDENKKIIGEKNKLYKEELNIKKEGSKIIEEYKEKAMEERNRTLIRTKDEVEELREKAANNLKDEEVRFQKRLKAMSMDLSTEICKKVLKEVLDEESQKKIINSFINRLEKTDV</sequence>
<dbReference type="Pfam" id="PF00430">
    <property type="entry name" value="ATP-synt_B"/>
    <property type="match status" value="1"/>
</dbReference>
<comment type="function">
    <text evidence="12">Component of the F(0) channel, it forms part of the peripheral stalk, linking F(1) to F(0).</text>
</comment>
<keyword evidence="4 12" id="KW-0812">Transmembrane</keyword>
<keyword evidence="14" id="KW-0175">Coiled coil</keyword>
<dbReference type="GO" id="GO:0045259">
    <property type="term" value="C:proton-transporting ATP synthase complex"/>
    <property type="evidence" value="ECO:0007669"/>
    <property type="project" value="UniProtKB-KW"/>
</dbReference>
<dbReference type="EMBL" id="JAGSOJ010000002">
    <property type="protein sequence ID" value="MCM1990075.1"/>
    <property type="molecule type" value="Genomic_DNA"/>
</dbReference>
<dbReference type="InterPro" id="IPR002146">
    <property type="entry name" value="ATP_synth_b/b'su_bac/chlpt"/>
</dbReference>
<evidence type="ECO:0000256" key="11">
    <source>
        <dbReference type="ARBA" id="ARBA00037847"/>
    </source>
</evidence>
<reference evidence="15" key="1">
    <citation type="journal article" date="2021" name="mSystems">
        <title>Bacteria and Archaea Synergistically Convert Glycine Betaine to Biogenic Methane in the Formosa Cold Seep of the South China Sea.</title>
        <authorList>
            <person name="Li L."/>
            <person name="Zhang W."/>
            <person name="Zhang S."/>
            <person name="Song L."/>
            <person name="Sun Q."/>
            <person name="Zhang H."/>
            <person name="Xiang H."/>
            <person name="Dong X."/>
        </authorList>
    </citation>
    <scope>NUCLEOTIDE SEQUENCE</scope>
    <source>
        <strain evidence="15">ZWT</strain>
    </source>
</reference>
<dbReference type="Proteomes" id="UP001056429">
    <property type="component" value="Unassembled WGS sequence"/>
</dbReference>
<evidence type="ECO:0000256" key="4">
    <source>
        <dbReference type="ARBA" id="ARBA00022692"/>
    </source>
</evidence>
<dbReference type="AlphaFoldDB" id="A0A9J6P0L7"/>
<evidence type="ECO:0000313" key="15">
    <source>
        <dbReference type="EMBL" id="MCM1990075.1"/>
    </source>
</evidence>
<dbReference type="SUPFAM" id="SSF81573">
    <property type="entry name" value="F1F0 ATP synthase subunit B, membrane domain"/>
    <property type="match status" value="1"/>
</dbReference>
<keyword evidence="16" id="KW-1185">Reference proteome</keyword>
<evidence type="ECO:0000256" key="14">
    <source>
        <dbReference type="SAM" id="Coils"/>
    </source>
</evidence>
<dbReference type="GO" id="GO:0046961">
    <property type="term" value="F:proton-transporting ATPase activity, rotational mechanism"/>
    <property type="evidence" value="ECO:0007669"/>
    <property type="project" value="TreeGrafter"/>
</dbReference>
<evidence type="ECO:0000256" key="10">
    <source>
        <dbReference type="ARBA" id="ARBA00025198"/>
    </source>
</evidence>
<evidence type="ECO:0000256" key="5">
    <source>
        <dbReference type="ARBA" id="ARBA00022781"/>
    </source>
</evidence>
<organism evidence="15 16">
    <name type="scientific">Oceanirhabdus seepicola</name>
    <dbReference type="NCBI Taxonomy" id="2828781"/>
    <lineage>
        <taxon>Bacteria</taxon>
        <taxon>Bacillati</taxon>
        <taxon>Bacillota</taxon>
        <taxon>Clostridia</taxon>
        <taxon>Eubacteriales</taxon>
        <taxon>Clostridiaceae</taxon>
        <taxon>Oceanirhabdus</taxon>
    </lineage>
</organism>
<name>A0A9J6P0L7_9CLOT</name>
<proteinExistence type="inferred from homology"/>
<evidence type="ECO:0000256" key="9">
    <source>
        <dbReference type="ARBA" id="ARBA00023310"/>
    </source>
</evidence>
<comment type="function">
    <text evidence="10 12">F(1)F(0) ATP synthase produces ATP from ADP in the presence of a proton or sodium gradient. F-type ATPases consist of two structural domains, F(1) containing the extramembraneous catalytic core and F(0) containing the membrane proton channel, linked together by a central stalk and a peripheral stalk. During catalysis, ATP synthesis in the catalytic domain of F(1) is coupled via a rotary mechanism of the central stalk subunits to proton translocation.</text>
</comment>
<evidence type="ECO:0000313" key="16">
    <source>
        <dbReference type="Proteomes" id="UP001056429"/>
    </source>
</evidence>
<dbReference type="InterPro" id="IPR050059">
    <property type="entry name" value="ATP_synthase_B_chain"/>
</dbReference>
<comment type="subcellular location">
    <subcellularLocation>
        <location evidence="12">Cell membrane</location>
        <topology evidence="12">Single-pass membrane protein</topology>
    </subcellularLocation>
    <subcellularLocation>
        <location evidence="11">Endomembrane system</location>
        <topology evidence="11">Single-pass membrane protein</topology>
    </subcellularLocation>
</comment>
<keyword evidence="5 12" id="KW-0375">Hydrogen ion transport</keyword>
<keyword evidence="2 12" id="KW-0813">Transport</keyword>